<dbReference type="PANTHER" id="PTHR46599">
    <property type="entry name" value="PIGGYBAC TRANSPOSABLE ELEMENT-DERIVED PROTEIN 4"/>
    <property type="match status" value="1"/>
</dbReference>
<feature type="compositionally biased region" description="Polar residues" evidence="1">
    <location>
        <begin position="45"/>
        <end position="55"/>
    </location>
</feature>
<feature type="region of interest" description="Disordered" evidence="1">
    <location>
        <begin position="45"/>
        <end position="73"/>
    </location>
</feature>
<dbReference type="EMBL" id="MRCU01000014">
    <property type="protein sequence ID" value="RKK08485.1"/>
    <property type="molecule type" value="Genomic_DNA"/>
</dbReference>
<name>A0A3L6MVL8_FUSOX</name>
<protein>
    <recommendedName>
        <fullName evidence="2">PiggyBac transposable element-derived protein domain-containing protein</fullName>
    </recommendedName>
</protein>
<evidence type="ECO:0000313" key="4">
    <source>
        <dbReference type="Proteomes" id="UP000270866"/>
    </source>
</evidence>
<evidence type="ECO:0000259" key="2">
    <source>
        <dbReference type="Pfam" id="PF13843"/>
    </source>
</evidence>
<feature type="domain" description="PiggyBac transposable element-derived protein" evidence="2">
    <location>
        <begin position="77"/>
        <end position="271"/>
    </location>
</feature>
<dbReference type="PANTHER" id="PTHR46599:SF3">
    <property type="entry name" value="PIGGYBAC TRANSPOSABLE ELEMENT-DERIVED PROTEIN 4"/>
    <property type="match status" value="1"/>
</dbReference>
<dbReference type="AlphaFoldDB" id="A0A3L6MVL8"/>
<dbReference type="InterPro" id="IPR029526">
    <property type="entry name" value="PGBD"/>
</dbReference>
<accession>A0A3L6MVL8</accession>
<gene>
    <name evidence="3" type="ORF">BFJ65_g17147</name>
</gene>
<organism evidence="3 4">
    <name type="scientific">Fusarium oxysporum f. sp. cepae</name>
    <dbReference type="NCBI Taxonomy" id="396571"/>
    <lineage>
        <taxon>Eukaryota</taxon>
        <taxon>Fungi</taxon>
        <taxon>Dikarya</taxon>
        <taxon>Ascomycota</taxon>
        <taxon>Pezizomycotina</taxon>
        <taxon>Sordariomycetes</taxon>
        <taxon>Hypocreomycetidae</taxon>
        <taxon>Hypocreales</taxon>
        <taxon>Nectriaceae</taxon>
        <taxon>Fusarium</taxon>
        <taxon>Fusarium oxysporum species complex</taxon>
    </lineage>
</organism>
<proteinExistence type="predicted"/>
<sequence>MIQRLSKASLTPWASRYGSSPNTASLFGGFGMSRRKPHGAVGVEISTQKSLSQGRPSKRRKVTVEAPDTKDEPFAPNSTQAIVIALKNMLPKATYHIFMDNLFSSSPLFRNVRNRGLGATGTARTNSGIHQELVHDRKDDGKVKKMYEYNTVKTIPTPDNQVNQIAWKDNKLVLFLTTVFTGADDERVLRQRKKPSSKKSEAKPIRRFFGDEAIKMINMPIVAAKYNDQMNHVDRGDQLRSYYKYDHPLRRGAWQALAWTFLLDVALVNSYITQLHGPQPNWKRYTNQREWRECIYNELFNAYGHDSQARQRYRAGDERDLREPELQREHINREISHVNRNVKSSCLACKGCRQGEMRAKAPEWSPLTEVSGNEKKKRKRKLRKQSWYGCRICDVAICNNRNCWDFYHHLI</sequence>
<evidence type="ECO:0000313" key="3">
    <source>
        <dbReference type="EMBL" id="RKK08485.1"/>
    </source>
</evidence>
<dbReference type="Pfam" id="PF13843">
    <property type="entry name" value="DDE_Tnp_1_7"/>
    <property type="match status" value="1"/>
</dbReference>
<comment type="caution">
    <text evidence="3">The sequence shown here is derived from an EMBL/GenBank/DDBJ whole genome shotgun (WGS) entry which is preliminary data.</text>
</comment>
<dbReference type="Proteomes" id="UP000270866">
    <property type="component" value="Unassembled WGS sequence"/>
</dbReference>
<evidence type="ECO:0000256" key="1">
    <source>
        <dbReference type="SAM" id="MobiDB-lite"/>
    </source>
</evidence>
<reference evidence="3 4" key="1">
    <citation type="journal article" date="2018" name="Sci. Rep.">
        <title>Characterisation of pathogen-specific regions and novel effector candidates in Fusarium oxysporum f. sp. cepae.</title>
        <authorList>
            <person name="Armitage A.D."/>
            <person name="Taylor A."/>
            <person name="Sobczyk M.K."/>
            <person name="Baxter L."/>
            <person name="Greenfield B.P."/>
            <person name="Bates H.J."/>
            <person name="Wilson F."/>
            <person name="Jackson A.C."/>
            <person name="Ott S."/>
            <person name="Harrison R.J."/>
            <person name="Clarkson J.P."/>
        </authorList>
    </citation>
    <scope>NUCLEOTIDE SEQUENCE [LARGE SCALE GENOMIC DNA]</scope>
    <source>
        <strain evidence="3 4">FoC_Fus2</strain>
    </source>
</reference>